<keyword evidence="1" id="KW-0175">Coiled coil</keyword>
<reference evidence="5" key="1">
    <citation type="submission" date="2025-08" db="UniProtKB">
        <authorList>
            <consortium name="RefSeq"/>
        </authorList>
    </citation>
    <scope>IDENTIFICATION</scope>
</reference>
<sequence>MTTIEDNSDPGTDTDSDSSQDVPDSSTCTKNSRPKKLKKASELLDESSLRESTDDEVLADMVIALQVKLHSARSDLVFVQGKQKMLLRSLHSEMEKLQRTVRELQFAIVTKGLSYIDEDTYKARVAQLEARIADWSMRCNYLNAQLNVANDSLVELNERVQLQEFEHEDIVRQRDEIIAVLKRQLEMKSIEVEVLRQITASVSPIDETHPPLKRAHSDVSRSATDACRILPPQPSTPQHRRRKVLRMPGLVSRMLSPHRRKQRPSSNGSVSISSPQLSPSRTCLSSWGTPSEKGGD</sequence>
<dbReference type="PANTHER" id="PTHR14882:SF1">
    <property type="entry name" value="CCDC92 DOMAIN-CONTAINING PROTEIN"/>
    <property type="match status" value="1"/>
</dbReference>
<dbReference type="Pfam" id="PF14916">
    <property type="entry name" value="CCDC92"/>
    <property type="match status" value="1"/>
</dbReference>
<evidence type="ECO:0000259" key="3">
    <source>
        <dbReference type="Pfam" id="PF14916"/>
    </source>
</evidence>
<feature type="compositionally biased region" description="Acidic residues" evidence="2">
    <location>
        <begin position="1"/>
        <end position="18"/>
    </location>
</feature>
<feature type="region of interest" description="Disordered" evidence="2">
    <location>
        <begin position="205"/>
        <end position="296"/>
    </location>
</feature>
<dbReference type="KEGG" id="goe:100898923"/>
<dbReference type="Proteomes" id="UP000694867">
    <property type="component" value="Unplaced"/>
</dbReference>
<evidence type="ECO:0000313" key="5">
    <source>
        <dbReference type="RefSeq" id="XP_003740889.1"/>
    </source>
</evidence>
<feature type="region of interest" description="Disordered" evidence="2">
    <location>
        <begin position="1"/>
        <end position="45"/>
    </location>
</feature>
<name>A0AAJ6VX17_9ACAR</name>
<feature type="compositionally biased region" description="Low complexity" evidence="2">
    <location>
        <begin position="265"/>
        <end position="280"/>
    </location>
</feature>
<evidence type="ECO:0000313" key="4">
    <source>
        <dbReference type="Proteomes" id="UP000694867"/>
    </source>
</evidence>
<gene>
    <name evidence="5" type="primary">LOC100898923</name>
</gene>
<dbReference type="RefSeq" id="XP_003740889.1">
    <property type="nucleotide sequence ID" value="XM_003740841.2"/>
</dbReference>
<dbReference type="GeneID" id="100898923"/>
<organism evidence="4 5">
    <name type="scientific">Galendromus occidentalis</name>
    <name type="common">western predatory mite</name>
    <dbReference type="NCBI Taxonomy" id="34638"/>
    <lineage>
        <taxon>Eukaryota</taxon>
        <taxon>Metazoa</taxon>
        <taxon>Ecdysozoa</taxon>
        <taxon>Arthropoda</taxon>
        <taxon>Chelicerata</taxon>
        <taxon>Arachnida</taxon>
        <taxon>Acari</taxon>
        <taxon>Parasitiformes</taxon>
        <taxon>Mesostigmata</taxon>
        <taxon>Gamasina</taxon>
        <taxon>Phytoseioidea</taxon>
        <taxon>Phytoseiidae</taxon>
        <taxon>Typhlodrominae</taxon>
        <taxon>Galendromus</taxon>
    </lineage>
</organism>
<keyword evidence="4" id="KW-1185">Reference proteome</keyword>
<dbReference type="AlphaFoldDB" id="A0AAJ6VX17"/>
<feature type="domain" description="CCDC92/74 N-terminal" evidence="3">
    <location>
        <begin position="67"/>
        <end position="110"/>
    </location>
</feature>
<dbReference type="InterPro" id="IPR040370">
    <property type="entry name" value="CCDC74A/CCDC74B/CCDC92"/>
</dbReference>
<evidence type="ECO:0000256" key="1">
    <source>
        <dbReference type="ARBA" id="ARBA00023054"/>
    </source>
</evidence>
<protein>
    <submittedName>
        <fullName evidence="5">Coiled-coil domain-containing protein 92</fullName>
    </submittedName>
</protein>
<evidence type="ECO:0000256" key="2">
    <source>
        <dbReference type="SAM" id="MobiDB-lite"/>
    </source>
</evidence>
<feature type="compositionally biased region" description="Basic and acidic residues" evidence="2">
    <location>
        <begin position="206"/>
        <end position="219"/>
    </location>
</feature>
<proteinExistence type="predicted"/>
<accession>A0AAJ6VX17</accession>
<dbReference type="InterPro" id="IPR039496">
    <property type="entry name" value="CCDC92/74_N"/>
</dbReference>
<dbReference type="PANTHER" id="PTHR14882">
    <property type="entry name" value="COILED-COIL DOMAIN-CONTAINING 74A"/>
    <property type="match status" value="1"/>
</dbReference>